<name>A0A7W6ICV9_9HYPH</name>
<dbReference type="EMBL" id="JACIDC010000002">
    <property type="protein sequence ID" value="MBB4039126.1"/>
    <property type="molecule type" value="Genomic_DNA"/>
</dbReference>
<dbReference type="Proteomes" id="UP000519439">
    <property type="component" value="Unassembled WGS sequence"/>
</dbReference>
<dbReference type="AlphaFoldDB" id="A0A7W6ICV9"/>
<accession>A0A7W6ICV9</accession>
<evidence type="ECO:0000313" key="2">
    <source>
        <dbReference type="Proteomes" id="UP000519439"/>
    </source>
</evidence>
<dbReference type="RefSeq" id="WP_275944443.1">
    <property type="nucleotide sequence ID" value="NZ_JACIDC010000002.1"/>
</dbReference>
<comment type="caution">
    <text evidence="1">The sequence shown here is derived from an EMBL/GenBank/DDBJ whole genome shotgun (WGS) entry which is preliminary data.</text>
</comment>
<keyword evidence="2" id="KW-1185">Reference proteome</keyword>
<protein>
    <submittedName>
        <fullName evidence="1">Uncharacterized protein</fullName>
    </submittedName>
</protein>
<sequence length="44" mass="5102">MDTYIKLVIGEYRRMASSVTDTSNGRIYWIGNRGYLIPWSFVNG</sequence>
<reference evidence="1 2" key="1">
    <citation type="submission" date="2020-08" db="EMBL/GenBank/DDBJ databases">
        <title>Genomic Encyclopedia of Type Strains, Phase IV (KMG-IV): sequencing the most valuable type-strain genomes for metagenomic binning, comparative biology and taxonomic classification.</title>
        <authorList>
            <person name="Goeker M."/>
        </authorList>
    </citation>
    <scope>NUCLEOTIDE SEQUENCE [LARGE SCALE GENOMIC DNA]</scope>
    <source>
        <strain evidence="1 2">DSM 15743</strain>
    </source>
</reference>
<organism evidence="1 2">
    <name type="scientific">Microvirga flocculans</name>
    <dbReference type="NCBI Taxonomy" id="217168"/>
    <lineage>
        <taxon>Bacteria</taxon>
        <taxon>Pseudomonadati</taxon>
        <taxon>Pseudomonadota</taxon>
        <taxon>Alphaproteobacteria</taxon>
        <taxon>Hyphomicrobiales</taxon>
        <taxon>Methylobacteriaceae</taxon>
        <taxon>Microvirga</taxon>
    </lineage>
</organism>
<proteinExistence type="predicted"/>
<gene>
    <name evidence="1" type="ORF">GGR34_000761</name>
</gene>
<evidence type="ECO:0000313" key="1">
    <source>
        <dbReference type="EMBL" id="MBB4039126.1"/>
    </source>
</evidence>